<name>A0A5E7PPS7_PSEFL</name>
<dbReference type="Gene3D" id="1.20.120.1630">
    <property type="match status" value="1"/>
</dbReference>
<dbReference type="EMBL" id="CABVIH010000033">
    <property type="protein sequence ID" value="VVP51594.1"/>
    <property type="molecule type" value="Genomic_DNA"/>
</dbReference>
<dbReference type="AlphaFoldDB" id="A0A5E7PPS7"/>
<keyword evidence="1" id="KW-0472">Membrane</keyword>
<feature type="transmembrane region" description="Helical" evidence="1">
    <location>
        <begin position="139"/>
        <end position="167"/>
    </location>
</feature>
<dbReference type="OrthoDB" id="9789029at2"/>
<gene>
    <name evidence="2" type="ORF">PS880_05398</name>
</gene>
<keyword evidence="1" id="KW-0812">Transmembrane</keyword>
<evidence type="ECO:0000313" key="3">
    <source>
        <dbReference type="Proteomes" id="UP000375525"/>
    </source>
</evidence>
<evidence type="ECO:0000256" key="1">
    <source>
        <dbReference type="SAM" id="Phobius"/>
    </source>
</evidence>
<dbReference type="Proteomes" id="UP000375525">
    <property type="component" value="Unassembled WGS sequence"/>
</dbReference>
<evidence type="ECO:0000313" key="2">
    <source>
        <dbReference type="EMBL" id="VVP51594.1"/>
    </source>
</evidence>
<protein>
    <recommendedName>
        <fullName evidence="4">Methanethiol S-methyltransferase</fullName>
    </recommendedName>
</protein>
<feature type="transmembrane region" description="Helical" evidence="1">
    <location>
        <begin position="64"/>
        <end position="93"/>
    </location>
</feature>
<evidence type="ECO:0008006" key="4">
    <source>
        <dbReference type="Google" id="ProtNLM"/>
    </source>
</evidence>
<organism evidence="2 3">
    <name type="scientific">Pseudomonas fluorescens</name>
    <dbReference type="NCBI Taxonomy" id="294"/>
    <lineage>
        <taxon>Bacteria</taxon>
        <taxon>Pseudomonadati</taxon>
        <taxon>Pseudomonadota</taxon>
        <taxon>Gammaproteobacteria</taxon>
        <taxon>Pseudomonadales</taxon>
        <taxon>Pseudomonadaceae</taxon>
        <taxon>Pseudomonas</taxon>
    </lineage>
</organism>
<proteinExistence type="predicted"/>
<keyword evidence="1" id="KW-1133">Transmembrane helix</keyword>
<dbReference type="RefSeq" id="WP_150782178.1">
    <property type="nucleotide sequence ID" value="NZ_CABVIH010000033.1"/>
</dbReference>
<accession>A0A5E7PPS7</accession>
<sequence length="215" mass="25255">MNWWQIDTLIMVSYGFVHSCLTTRPAMKLYEVFFPEWSWNIGMCVFSAATLALGIIYWQPSGHYIYVLIPGSPLFHFAALSMVTLLGLTIYCFRYTSTFWQWLGAHQLIAKLRGQKTPAPYRMNVQGIKRYIRFPHHTFLMLFFWAHPIMTYDTLLFSVGATIYMYLGTWHMDKRLESIFGNEWRSYKKVTGLMLPSPKAWSRLLADLRQPRNAI</sequence>
<feature type="transmembrane region" description="Helical" evidence="1">
    <location>
        <begin position="37"/>
        <end position="58"/>
    </location>
</feature>
<reference evidence="2 3" key="1">
    <citation type="submission" date="2019-09" db="EMBL/GenBank/DDBJ databases">
        <authorList>
            <person name="Chandra G."/>
            <person name="Truman W A."/>
        </authorList>
    </citation>
    <scope>NUCLEOTIDE SEQUENCE [LARGE SCALE GENOMIC DNA]</scope>
    <source>
        <strain evidence="2">PS880</strain>
    </source>
</reference>